<protein>
    <submittedName>
        <fullName evidence="2">MATH domain-containing protein</fullName>
    </submittedName>
</protein>
<accession>A0A914Z5V8</accession>
<dbReference type="Proteomes" id="UP000887577">
    <property type="component" value="Unplaced"/>
</dbReference>
<sequence length="139" mass="16296">MKFQSKVRSSRPKHSKMQVCNLKFSFNKEFLESHTYGSLKTSIFMIDGVRWWLTIYYNYNDELCFSLSCHCNTYVSAHLNITLLPSPVRKAMTSFTFKRGFAESQISPLISRGNLFKYYFKNGNKYINLKFDGYIVSFG</sequence>
<dbReference type="WBParaSite" id="PSU_v2.g7296.t1">
    <property type="protein sequence ID" value="PSU_v2.g7296.t1"/>
    <property type="gene ID" value="PSU_v2.g7296"/>
</dbReference>
<keyword evidence="1" id="KW-1185">Reference proteome</keyword>
<evidence type="ECO:0000313" key="1">
    <source>
        <dbReference type="Proteomes" id="UP000887577"/>
    </source>
</evidence>
<name>A0A914Z5V8_9BILA</name>
<dbReference type="AlphaFoldDB" id="A0A914Z5V8"/>
<proteinExistence type="predicted"/>
<evidence type="ECO:0000313" key="2">
    <source>
        <dbReference type="WBParaSite" id="PSU_v2.g7296.t1"/>
    </source>
</evidence>
<reference evidence="2" key="1">
    <citation type="submission" date="2022-11" db="UniProtKB">
        <authorList>
            <consortium name="WormBaseParasite"/>
        </authorList>
    </citation>
    <scope>IDENTIFICATION</scope>
</reference>
<organism evidence="1 2">
    <name type="scientific">Panagrolaimus superbus</name>
    <dbReference type="NCBI Taxonomy" id="310955"/>
    <lineage>
        <taxon>Eukaryota</taxon>
        <taxon>Metazoa</taxon>
        <taxon>Ecdysozoa</taxon>
        <taxon>Nematoda</taxon>
        <taxon>Chromadorea</taxon>
        <taxon>Rhabditida</taxon>
        <taxon>Tylenchina</taxon>
        <taxon>Panagrolaimomorpha</taxon>
        <taxon>Panagrolaimoidea</taxon>
        <taxon>Panagrolaimidae</taxon>
        <taxon>Panagrolaimus</taxon>
    </lineage>
</organism>